<reference evidence="2" key="1">
    <citation type="journal article" date="2023" name="Nat. Plants">
        <title>Single-cell RNA sequencing provides a high-resolution roadmap for understanding the multicellular compartmentation of specialized metabolism.</title>
        <authorList>
            <person name="Sun S."/>
            <person name="Shen X."/>
            <person name="Li Y."/>
            <person name="Li Y."/>
            <person name="Wang S."/>
            <person name="Li R."/>
            <person name="Zhang H."/>
            <person name="Shen G."/>
            <person name="Guo B."/>
            <person name="Wei J."/>
            <person name="Xu J."/>
            <person name="St-Pierre B."/>
            <person name="Chen S."/>
            <person name="Sun C."/>
        </authorList>
    </citation>
    <scope>NUCLEOTIDE SEQUENCE [LARGE SCALE GENOMIC DNA]</scope>
</reference>
<gene>
    <name evidence="1" type="ORF">M9H77_17227</name>
</gene>
<sequence>MVPKKSVASSLKSKWARVAGTLPDPEILPYPEHLSQVACEWITERASFKTIVEKSFDESVIEYFNLENIFRGLGWVPLQHIYGNYYPELVREFYANMTNKTNKDLQTIISTVKRVRIVHDREHPAAGNGPSLNHPRGQLLESSSSCSCLFLWAHTRLNGGGLSEVRIIDIYLDEKNQVWIPPSEEDRIRDRNPVGFCSVKKTTQTGMGPSSSKLIEDNDKADESYNPSDNEEDEANAKNSLDGCITTRGADCL</sequence>
<accession>A0ACC0B411</accession>
<protein>
    <submittedName>
        <fullName evidence="1">Uncharacterized protein</fullName>
    </submittedName>
</protein>
<dbReference type="Proteomes" id="UP001060085">
    <property type="component" value="Linkage Group LG04"/>
</dbReference>
<name>A0ACC0B411_CATRO</name>
<dbReference type="EMBL" id="CM044704">
    <property type="protein sequence ID" value="KAI5667374.1"/>
    <property type="molecule type" value="Genomic_DNA"/>
</dbReference>
<comment type="caution">
    <text evidence="1">The sequence shown here is derived from an EMBL/GenBank/DDBJ whole genome shotgun (WGS) entry which is preliminary data.</text>
</comment>
<organism evidence="1 2">
    <name type="scientific">Catharanthus roseus</name>
    <name type="common">Madagascar periwinkle</name>
    <name type="synonym">Vinca rosea</name>
    <dbReference type="NCBI Taxonomy" id="4058"/>
    <lineage>
        <taxon>Eukaryota</taxon>
        <taxon>Viridiplantae</taxon>
        <taxon>Streptophyta</taxon>
        <taxon>Embryophyta</taxon>
        <taxon>Tracheophyta</taxon>
        <taxon>Spermatophyta</taxon>
        <taxon>Magnoliopsida</taxon>
        <taxon>eudicotyledons</taxon>
        <taxon>Gunneridae</taxon>
        <taxon>Pentapetalae</taxon>
        <taxon>asterids</taxon>
        <taxon>lamiids</taxon>
        <taxon>Gentianales</taxon>
        <taxon>Apocynaceae</taxon>
        <taxon>Rauvolfioideae</taxon>
        <taxon>Vinceae</taxon>
        <taxon>Catharanthinae</taxon>
        <taxon>Catharanthus</taxon>
    </lineage>
</organism>
<keyword evidence="2" id="KW-1185">Reference proteome</keyword>
<proteinExistence type="predicted"/>
<evidence type="ECO:0000313" key="2">
    <source>
        <dbReference type="Proteomes" id="UP001060085"/>
    </source>
</evidence>
<evidence type="ECO:0000313" key="1">
    <source>
        <dbReference type="EMBL" id="KAI5667374.1"/>
    </source>
</evidence>